<reference evidence="2" key="2">
    <citation type="submission" date="2020-09" db="EMBL/GenBank/DDBJ databases">
        <authorList>
            <person name="Sun Q."/>
            <person name="Zhou Y."/>
        </authorList>
    </citation>
    <scope>NUCLEOTIDE SEQUENCE</scope>
    <source>
        <strain evidence="2">CGMCC 1.15794</strain>
    </source>
</reference>
<sequence length="148" mass="17398">MDPKYDWLIPQLRFYGRAHTRALEKRLGPIAMNHYRTARRFITLGVFLHLALFALGALLIIVVPWFTGDVVVVFVLIHPIPFLAALAISYIEFRRARLRAGEFHGLSRQESLRLKVIAPEDFDDTLERALRRRRWRETHHEEHEAGYI</sequence>
<proteinExistence type="predicted"/>
<reference evidence="2" key="1">
    <citation type="journal article" date="2014" name="Int. J. Syst. Evol. Microbiol.">
        <title>Complete genome sequence of Corynebacterium casei LMG S-19264T (=DSM 44701T), isolated from a smear-ripened cheese.</title>
        <authorList>
            <consortium name="US DOE Joint Genome Institute (JGI-PGF)"/>
            <person name="Walter F."/>
            <person name="Albersmeier A."/>
            <person name="Kalinowski J."/>
            <person name="Ruckert C."/>
        </authorList>
    </citation>
    <scope>NUCLEOTIDE SEQUENCE</scope>
    <source>
        <strain evidence="2">CGMCC 1.15794</strain>
    </source>
</reference>
<keyword evidence="1" id="KW-0472">Membrane</keyword>
<feature type="transmembrane region" description="Helical" evidence="1">
    <location>
        <begin position="41"/>
        <end position="65"/>
    </location>
</feature>
<gene>
    <name evidence="2" type="ORF">GCM10010921_30190</name>
</gene>
<dbReference type="EMBL" id="BMJY01000024">
    <property type="protein sequence ID" value="GGH51022.1"/>
    <property type="molecule type" value="Genomic_DNA"/>
</dbReference>
<keyword evidence="1" id="KW-0812">Transmembrane</keyword>
<evidence type="ECO:0000313" key="2">
    <source>
        <dbReference type="EMBL" id="GGH51022.1"/>
    </source>
</evidence>
<protein>
    <submittedName>
        <fullName evidence="2">Uncharacterized protein</fullName>
    </submittedName>
</protein>
<feature type="transmembrane region" description="Helical" evidence="1">
    <location>
        <begin position="71"/>
        <end position="91"/>
    </location>
</feature>
<keyword evidence="3" id="KW-1185">Reference proteome</keyword>
<comment type="caution">
    <text evidence="2">The sequence shown here is derived from an EMBL/GenBank/DDBJ whole genome shotgun (WGS) entry which is preliminary data.</text>
</comment>
<evidence type="ECO:0000256" key="1">
    <source>
        <dbReference type="SAM" id="Phobius"/>
    </source>
</evidence>
<accession>A0A917IJR6</accession>
<dbReference type="AlphaFoldDB" id="A0A917IJR6"/>
<dbReference type="RefSeq" id="WP_188757229.1">
    <property type="nucleotide sequence ID" value="NZ_BMJY01000024.1"/>
</dbReference>
<evidence type="ECO:0000313" key="3">
    <source>
        <dbReference type="Proteomes" id="UP000657592"/>
    </source>
</evidence>
<dbReference type="Proteomes" id="UP000657592">
    <property type="component" value="Unassembled WGS sequence"/>
</dbReference>
<keyword evidence="1" id="KW-1133">Transmembrane helix</keyword>
<name>A0A917IJR6_9MICO</name>
<organism evidence="2 3">
    <name type="scientific">Microbacterium album</name>
    <dbReference type="NCBI Taxonomy" id="2053191"/>
    <lineage>
        <taxon>Bacteria</taxon>
        <taxon>Bacillati</taxon>
        <taxon>Actinomycetota</taxon>
        <taxon>Actinomycetes</taxon>
        <taxon>Micrococcales</taxon>
        <taxon>Microbacteriaceae</taxon>
        <taxon>Microbacterium</taxon>
    </lineage>
</organism>